<sequence length="1175" mass="131472">MSGNAAPSSDAEEVDLLNTLDYGYWLQSAKAIERRTAQIQAVYWRARTGSSIPSSTSRENIFGISSPHFSTYLNVPDPDGRPIRDALSDTTTLSSVHTPPTSVFDANTTISMSPSLSVAPRSPRSPSQGNLASSSRTLSYQGHSRAQPTSADATSRDSRARYLHSTEDLTERAEGSSSQSILMPSVDTALVFAMEERAKNRPYPLRRRNPRQLQPYMHDRIAYKYQLRLHPEAIVHRPDLERRTAQSPPSAHDLEYGDRAFADPSVSQGPSVSSQHSDGQNNYPSALVSPRTRPRSRRKKSHRPHAFPMKLSRSPSPGPSRLAPFAKPFPVNSSRPARLSSEITSDEDDVGVIGQIGLRLESSIPQSSDLVGDDNLDEARPGKGTRKVSSVVRTSAVSQPLFLEQVRVRATPFYVPARYTDLDQALEKERSQMEASQFLEHDSPRTPSHMIHFDRAASLDRRQILRIAQHLRGRTKNAVPKDIEAFSGQFSHAREKRPPITIDLEDAAMRSALAPLAMRSASSLSPSGLPNKPSRERLHLLSPDDNQAAVLKPPAPSLSCSIRPEDIPFLTAGLRLDDPYLRNGMLRDVLDSFPVSSSQSAANPVFGRNLRSPTITDLEAAVQHACRLVIDPQHRLSEAEEWDISMHRLCSSIATLCRAGHPNSLSDDGMQQLWHVVIHCSSEMLKQAHDIVAADSSVSWADTLHIGWFGLALVLPFCMTNDLPRYMVVFEDRFKDLLSKLLSIDPAITLRSLITPPSQNKIFAVGHHSVSIWIRLIHLSLCPSFFKHSLLWKHTESFFEPLQNYRSGLVQCETIWMAITLLCTLSQFDATGYSTHASHLPPSWSTIILALRAVRLSWNPDIDLLLDPIVAQKRDDYIRLLLSRCLALHQQWGWKLENHGALLIQHLRTIFSTRKFANLIDESATLPSFVLKQNSQLLFATAEHDTAFTMWLKLIAATSQAMSPVEAKKLLGSCLPVGNISIHDLLNPTVSELSMLYSHSWFINILSILDQEWLTNTKSSIISKLLDQLVTGLSSLCIVSLDKEQSVCLLFDSYETQDEYELWSMNITEEDLHTIGIENNSHYQRSCIIAKGIANQIAPAIYTILDTFTYPSNSKLSQAALDWLSVWLECIYVIIKLNVKTWLDFEDENTFFRQSITDKNWKIAQQVRKLLAVIA</sequence>
<proteinExistence type="predicted"/>
<evidence type="ECO:0000313" key="1">
    <source>
        <dbReference type="EMBL" id="KAI0028102.1"/>
    </source>
</evidence>
<reference evidence="1" key="1">
    <citation type="submission" date="2021-02" db="EMBL/GenBank/DDBJ databases">
        <authorList>
            <consortium name="DOE Joint Genome Institute"/>
            <person name="Ahrendt S."/>
            <person name="Looney B.P."/>
            <person name="Miyauchi S."/>
            <person name="Morin E."/>
            <person name="Drula E."/>
            <person name="Courty P.E."/>
            <person name="Chicoki N."/>
            <person name="Fauchery L."/>
            <person name="Kohler A."/>
            <person name="Kuo A."/>
            <person name="Labutti K."/>
            <person name="Pangilinan J."/>
            <person name="Lipzen A."/>
            <person name="Riley R."/>
            <person name="Andreopoulos W."/>
            <person name="He G."/>
            <person name="Johnson J."/>
            <person name="Barry K.W."/>
            <person name="Grigoriev I.V."/>
            <person name="Nagy L."/>
            <person name="Hibbett D."/>
            <person name="Henrissat B."/>
            <person name="Matheny P.B."/>
            <person name="Labbe J."/>
            <person name="Martin F."/>
        </authorList>
    </citation>
    <scope>NUCLEOTIDE SEQUENCE</scope>
    <source>
        <strain evidence="1">EC-137</strain>
    </source>
</reference>
<evidence type="ECO:0000313" key="2">
    <source>
        <dbReference type="Proteomes" id="UP000814128"/>
    </source>
</evidence>
<dbReference type="EMBL" id="MU273793">
    <property type="protein sequence ID" value="KAI0028102.1"/>
    <property type="molecule type" value="Genomic_DNA"/>
</dbReference>
<accession>A0ACB8Q8Z3</accession>
<protein>
    <submittedName>
        <fullName evidence="1">Mus7/MMS22 family-domain-containing protein</fullName>
    </submittedName>
</protein>
<name>A0ACB8Q8Z3_9AGAM</name>
<comment type="caution">
    <text evidence="1">The sequence shown here is derived from an EMBL/GenBank/DDBJ whole genome shotgun (WGS) entry which is preliminary data.</text>
</comment>
<keyword evidence="2" id="KW-1185">Reference proteome</keyword>
<organism evidence="1 2">
    <name type="scientific">Vararia minispora EC-137</name>
    <dbReference type="NCBI Taxonomy" id="1314806"/>
    <lineage>
        <taxon>Eukaryota</taxon>
        <taxon>Fungi</taxon>
        <taxon>Dikarya</taxon>
        <taxon>Basidiomycota</taxon>
        <taxon>Agaricomycotina</taxon>
        <taxon>Agaricomycetes</taxon>
        <taxon>Russulales</taxon>
        <taxon>Lachnocladiaceae</taxon>
        <taxon>Vararia</taxon>
    </lineage>
</organism>
<dbReference type="Proteomes" id="UP000814128">
    <property type="component" value="Unassembled WGS sequence"/>
</dbReference>
<gene>
    <name evidence="1" type="ORF">K488DRAFT_74037</name>
</gene>
<reference evidence="1" key="2">
    <citation type="journal article" date="2022" name="New Phytol.">
        <title>Evolutionary transition to the ectomycorrhizal habit in the genomes of a hyperdiverse lineage of mushroom-forming fungi.</title>
        <authorList>
            <person name="Looney B."/>
            <person name="Miyauchi S."/>
            <person name="Morin E."/>
            <person name="Drula E."/>
            <person name="Courty P.E."/>
            <person name="Kohler A."/>
            <person name="Kuo A."/>
            <person name="LaButti K."/>
            <person name="Pangilinan J."/>
            <person name="Lipzen A."/>
            <person name="Riley R."/>
            <person name="Andreopoulos W."/>
            <person name="He G."/>
            <person name="Johnson J."/>
            <person name="Nolan M."/>
            <person name="Tritt A."/>
            <person name="Barry K.W."/>
            <person name="Grigoriev I.V."/>
            <person name="Nagy L.G."/>
            <person name="Hibbett D."/>
            <person name="Henrissat B."/>
            <person name="Matheny P.B."/>
            <person name="Labbe J."/>
            <person name="Martin F.M."/>
        </authorList>
    </citation>
    <scope>NUCLEOTIDE SEQUENCE</scope>
    <source>
        <strain evidence="1">EC-137</strain>
    </source>
</reference>